<evidence type="ECO:0000256" key="1">
    <source>
        <dbReference type="ARBA" id="ARBA00012282"/>
    </source>
</evidence>
<dbReference type="STRING" id="47879.AXG94_09560"/>
<dbReference type="SUPFAM" id="SSF141868">
    <property type="entry name" value="EAL domain-like"/>
    <property type="match status" value="1"/>
</dbReference>
<dbReference type="CDD" id="cd01948">
    <property type="entry name" value="EAL"/>
    <property type="match status" value="1"/>
</dbReference>
<organism evidence="7 8">
    <name type="scientific">Pseudomonas corrugata</name>
    <dbReference type="NCBI Taxonomy" id="47879"/>
    <lineage>
        <taxon>Bacteria</taxon>
        <taxon>Pseudomonadati</taxon>
        <taxon>Pseudomonadota</taxon>
        <taxon>Gammaproteobacteria</taxon>
        <taxon>Pseudomonadales</taxon>
        <taxon>Pseudomonadaceae</taxon>
        <taxon>Pseudomonas</taxon>
    </lineage>
</organism>
<gene>
    <name evidence="7" type="ORF">ALQ77_04061</name>
</gene>
<feature type="modified residue" description="4-aspartylphosphate" evidence="3">
    <location>
        <position position="88"/>
    </location>
</feature>
<evidence type="ECO:0000259" key="4">
    <source>
        <dbReference type="PROSITE" id="PS50110"/>
    </source>
</evidence>
<dbReference type="Proteomes" id="UP000270661">
    <property type="component" value="Unassembled WGS sequence"/>
</dbReference>
<dbReference type="RefSeq" id="WP_024780924.1">
    <property type="nucleotide sequence ID" value="NZ_CP014262.1"/>
</dbReference>
<sequence>MNPMSVPANRRILVVDDTPAIHQDFRKILSPGSGSDDSLDDTESLLFGTPQVNRLQFQIDSAYQGEEALELVKRAQAEGQPYALVFADMRMPPGWDGLQTIERLWQADPRLQIALCTAFSDYTWETMSERIEFDDQLLILKKPFDTLEIRQMASAMTWKWQLAQDAARKMRSLERTIEERVQELLKVSHLLQYDVLTELPNSMLLGDRLTQAMAQCRRHDRQLAVMFIGLDRFKRINNALGHPVGDEMLKRVARTLATVVRESDSVFRYGSDEFVVVLGDITDPQQIKGVAEKLLAAINSPQPIDGHDLTVTASLGVSVYPADGFDAVALIKKAETAMRNVKETGPNDYRFFTEDMNRRARQQQTIESGLRLALQRKEFVLHYQPKLDLRSGKVVGVEALVRWNRPGHGLVPPSDFIPVAEDSGLIVPLSQWVLQEACQQACAWQAQGMRPLYLSVNVSAIDFRQRGFVEGIARTLKETGLDPTQLELEITESVLMQNIDTTVAILKAIKQQGIRLAIDDFGTGYSSLSYLQKFPVDVLKIDQSFVGDLSIDSNDAKLVSTIINLGKGLNLHIIAEGVETRAQLEFLKVHQCEEAQGYYFSKAVEPQAFVQWMVEWERHPNPFS</sequence>
<dbReference type="GO" id="GO:0071111">
    <property type="term" value="F:cyclic-guanylate-specific phosphodiesterase activity"/>
    <property type="evidence" value="ECO:0007669"/>
    <property type="project" value="UniProtKB-EC"/>
</dbReference>
<dbReference type="PANTHER" id="PTHR44757">
    <property type="entry name" value="DIGUANYLATE CYCLASE DGCP"/>
    <property type="match status" value="1"/>
</dbReference>
<dbReference type="CDD" id="cd01949">
    <property type="entry name" value="GGDEF"/>
    <property type="match status" value="1"/>
</dbReference>
<evidence type="ECO:0000313" key="7">
    <source>
        <dbReference type="EMBL" id="RMM52805.1"/>
    </source>
</evidence>
<dbReference type="Gene3D" id="3.30.70.270">
    <property type="match status" value="1"/>
</dbReference>
<dbReference type="PROSITE" id="PS50887">
    <property type="entry name" value="GGDEF"/>
    <property type="match status" value="1"/>
</dbReference>
<dbReference type="SMART" id="SM00267">
    <property type="entry name" value="GGDEF"/>
    <property type="match status" value="1"/>
</dbReference>
<dbReference type="InterPro" id="IPR035919">
    <property type="entry name" value="EAL_sf"/>
</dbReference>
<dbReference type="OrthoDB" id="9804951at2"/>
<feature type="domain" description="EAL" evidence="5">
    <location>
        <begin position="363"/>
        <end position="617"/>
    </location>
</feature>
<keyword evidence="3" id="KW-0597">Phosphoprotein</keyword>
<dbReference type="FunFam" id="3.20.20.450:FF:000001">
    <property type="entry name" value="Cyclic di-GMP phosphodiesterase yahA"/>
    <property type="match status" value="1"/>
</dbReference>
<reference evidence="7 8" key="1">
    <citation type="submission" date="2018-08" db="EMBL/GenBank/DDBJ databases">
        <title>Recombination of ecologically and evolutionarily significant loci maintains genetic cohesion in the Pseudomonas syringae species complex.</title>
        <authorList>
            <person name="Dillon M."/>
            <person name="Thakur S."/>
            <person name="Almeida R.N.D."/>
            <person name="Weir B.S."/>
            <person name="Guttman D.S."/>
        </authorList>
    </citation>
    <scope>NUCLEOTIDE SEQUENCE [LARGE SCALE GENOMIC DNA]</scope>
    <source>
        <strain evidence="7 8">NCPPB2445</strain>
    </source>
</reference>
<dbReference type="SMART" id="SM00052">
    <property type="entry name" value="EAL"/>
    <property type="match status" value="1"/>
</dbReference>
<feature type="domain" description="Response regulatory" evidence="4">
    <location>
        <begin position="11"/>
        <end position="157"/>
    </location>
</feature>
<dbReference type="KEGG" id="pcg:AXG94_09560"/>
<dbReference type="InterPro" id="IPR001789">
    <property type="entry name" value="Sig_transdc_resp-reg_receiver"/>
</dbReference>
<dbReference type="InterPro" id="IPR052155">
    <property type="entry name" value="Biofilm_reg_signaling"/>
</dbReference>
<dbReference type="Gene3D" id="3.40.50.2300">
    <property type="match status" value="1"/>
</dbReference>
<dbReference type="AlphaFoldDB" id="A0A3M3ET49"/>
<protein>
    <recommendedName>
        <fullName evidence="1">cyclic-guanylate-specific phosphodiesterase</fullName>
        <ecNumber evidence="1">3.1.4.52</ecNumber>
    </recommendedName>
</protein>
<name>A0A3M3ET49_9PSED</name>
<dbReference type="InterPro" id="IPR001633">
    <property type="entry name" value="EAL_dom"/>
</dbReference>
<dbReference type="InterPro" id="IPR000160">
    <property type="entry name" value="GGDEF_dom"/>
</dbReference>
<evidence type="ECO:0000256" key="2">
    <source>
        <dbReference type="ARBA" id="ARBA00022636"/>
    </source>
</evidence>
<dbReference type="PANTHER" id="PTHR44757:SF2">
    <property type="entry name" value="BIOFILM ARCHITECTURE MAINTENANCE PROTEIN MBAA"/>
    <property type="match status" value="1"/>
</dbReference>
<dbReference type="NCBIfam" id="TIGR00254">
    <property type="entry name" value="GGDEF"/>
    <property type="match status" value="1"/>
</dbReference>
<feature type="domain" description="GGDEF" evidence="6">
    <location>
        <begin position="221"/>
        <end position="354"/>
    </location>
</feature>
<dbReference type="Pfam" id="PF00990">
    <property type="entry name" value="GGDEF"/>
    <property type="match status" value="1"/>
</dbReference>
<dbReference type="InterPro" id="IPR011006">
    <property type="entry name" value="CheY-like_superfamily"/>
</dbReference>
<accession>A0A3M3ET49</accession>
<dbReference type="Gene3D" id="3.20.20.450">
    <property type="entry name" value="EAL domain"/>
    <property type="match status" value="1"/>
</dbReference>
<keyword evidence="8" id="KW-1185">Reference proteome</keyword>
<dbReference type="Pfam" id="PF00563">
    <property type="entry name" value="EAL"/>
    <property type="match status" value="1"/>
</dbReference>
<evidence type="ECO:0000259" key="6">
    <source>
        <dbReference type="PROSITE" id="PS50887"/>
    </source>
</evidence>
<dbReference type="EC" id="3.1.4.52" evidence="1"/>
<evidence type="ECO:0000259" key="5">
    <source>
        <dbReference type="PROSITE" id="PS50883"/>
    </source>
</evidence>
<dbReference type="PROSITE" id="PS50883">
    <property type="entry name" value="EAL"/>
    <property type="match status" value="1"/>
</dbReference>
<proteinExistence type="predicted"/>
<dbReference type="SUPFAM" id="SSF55073">
    <property type="entry name" value="Nucleotide cyclase"/>
    <property type="match status" value="1"/>
</dbReference>
<dbReference type="SMART" id="SM00448">
    <property type="entry name" value="REC"/>
    <property type="match status" value="1"/>
</dbReference>
<dbReference type="SUPFAM" id="SSF52172">
    <property type="entry name" value="CheY-like"/>
    <property type="match status" value="1"/>
</dbReference>
<comment type="caution">
    <text evidence="7">The sequence shown here is derived from an EMBL/GenBank/DDBJ whole genome shotgun (WGS) entry which is preliminary data.</text>
</comment>
<dbReference type="InterPro" id="IPR043128">
    <property type="entry name" value="Rev_trsase/Diguanyl_cyclase"/>
</dbReference>
<dbReference type="InterPro" id="IPR029787">
    <property type="entry name" value="Nucleotide_cyclase"/>
</dbReference>
<keyword evidence="2" id="KW-0973">c-di-GMP</keyword>
<evidence type="ECO:0000313" key="8">
    <source>
        <dbReference type="Proteomes" id="UP000270661"/>
    </source>
</evidence>
<dbReference type="EMBL" id="RBOJ01000041">
    <property type="protein sequence ID" value="RMM52805.1"/>
    <property type="molecule type" value="Genomic_DNA"/>
</dbReference>
<evidence type="ECO:0000256" key="3">
    <source>
        <dbReference type="PROSITE-ProRule" id="PRU00169"/>
    </source>
</evidence>
<dbReference type="Pfam" id="PF00072">
    <property type="entry name" value="Response_reg"/>
    <property type="match status" value="1"/>
</dbReference>
<dbReference type="PROSITE" id="PS50110">
    <property type="entry name" value="RESPONSE_REGULATORY"/>
    <property type="match status" value="1"/>
</dbReference>
<dbReference type="GeneID" id="55644611"/>
<dbReference type="GO" id="GO:0000160">
    <property type="term" value="P:phosphorelay signal transduction system"/>
    <property type="evidence" value="ECO:0007669"/>
    <property type="project" value="InterPro"/>
</dbReference>